<sequence length="155" mass="17975">MKKLLLTLLFCCITFTLFAQTKIYRGDSTNLSDLLFTVQDGKVYKSNISRFSDRVLFTINDNTIMEGNSTSVFDVIATVREGKVYKERSFTTFDVMFNIYKEKIYDEDSQFIFDVKATIRNGKVYKERSMMRSDILLTIEGELTDIELAAVWLAF</sequence>
<dbReference type="AlphaFoldDB" id="A9E6J5"/>
<feature type="chain" id="PRO_5002738077" description="Lipid/polyisoprenoid-binding YceI-like domain-containing protein" evidence="1">
    <location>
        <begin position="20"/>
        <end position="155"/>
    </location>
</feature>
<dbReference type="InterPro" id="IPR048909">
    <property type="entry name" value="Bflower_3"/>
</dbReference>
<reference evidence="2 3" key="1">
    <citation type="journal article" date="2011" name="J. Bacteriol.">
        <title>Genome sequence of the algicidal bacterium Kordia algicida OT-1.</title>
        <authorList>
            <person name="Lee H.S."/>
            <person name="Kang S.G."/>
            <person name="Kwon K.K."/>
            <person name="Lee J.H."/>
            <person name="Kim S.J."/>
        </authorList>
    </citation>
    <scope>NUCLEOTIDE SEQUENCE [LARGE SCALE GENOMIC DNA]</scope>
    <source>
        <strain evidence="2 3">OT-1</strain>
    </source>
</reference>
<accession>A9E6J5</accession>
<organism evidence="2 3">
    <name type="scientific">Kordia algicida OT-1</name>
    <dbReference type="NCBI Taxonomy" id="391587"/>
    <lineage>
        <taxon>Bacteria</taxon>
        <taxon>Pseudomonadati</taxon>
        <taxon>Bacteroidota</taxon>
        <taxon>Flavobacteriia</taxon>
        <taxon>Flavobacteriales</taxon>
        <taxon>Flavobacteriaceae</taxon>
        <taxon>Kordia</taxon>
    </lineage>
</organism>
<feature type="signal peptide" evidence="1">
    <location>
        <begin position="1"/>
        <end position="19"/>
    </location>
</feature>
<name>A9E6J5_9FLAO</name>
<dbReference type="Pfam" id="PF21786">
    <property type="entry name" value="Bflower_3"/>
    <property type="match status" value="1"/>
</dbReference>
<evidence type="ECO:0000256" key="1">
    <source>
        <dbReference type="SAM" id="SignalP"/>
    </source>
</evidence>
<dbReference type="RefSeq" id="WP_007092949.1">
    <property type="nucleotide sequence ID" value="NZ_CP142125.1"/>
</dbReference>
<dbReference type="HOGENOM" id="CLU_142808_0_0_10"/>
<keyword evidence="1" id="KW-0732">Signal</keyword>
<proteinExistence type="predicted"/>
<dbReference type="eggNOG" id="ENOG5033FW2">
    <property type="taxonomic scope" value="Bacteria"/>
</dbReference>
<evidence type="ECO:0000313" key="2">
    <source>
        <dbReference type="EMBL" id="EDP95043.1"/>
    </source>
</evidence>
<keyword evidence="3" id="KW-1185">Reference proteome</keyword>
<evidence type="ECO:0000313" key="3">
    <source>
        <dbReference type="Proteomes" id="UP000002945"/>
    </source>
</evidence>
<dbReference type="EMBL" id="ABIB01000011">
    <property type="protein sequence ID" value="EDP95043.1"/>
    <property type="molecule type" value="Genomic_DNA"/>
</dbReference>
<protein>
    <recommendedName>
        <fullName evidence="4">Lipid/polyisoprenoid-binding YceI-like domain-containing protein</fullName>
    </recommendedName>
</protein>
<dbReference type="Proteomes" id="UP000002945">
    <property type="component" value="Unassembled WGS sequence"/>
</dbReference>
<evidence type="ECO:0008006" key="4">
    <source>
        <dbReference type="Google" id="ProtNLM"/>
    </source>
</evidence>
<dbReference type="STRING" id="391587.KAOT1_01869"/>
<dbReference type="OrthoDB" id="1437404at2"/>
<comment type="caution">
    <text evidence="2">The sequence shown here is derived from an EMBL/GenBank/DDBJ whole genome shotgun (WGS) entry which is preliminary data.</text>
</comment>
<gene>
    <name evidence="2" type="ORF">KAOT1_01869</name>
</gene>